<reference evidence="3 4" key="1">
    <citation type="submission" date="2019-07" db="EMBL/GenBank/DDBJ databases">
        <title>Genomic Encyclopedia of Archaeal and Bacterial Type Strains, Phase II (KMG-II): from individual species to whole genera.</title>
        <authorList>
            <person name="Goeker M."/>
        </authorList>
    </citation>
    <scope>NUCLEOTIDE SEQUENCE [LARGE SCALE GENOMIC DNA]</scope>
    <source>
        <strain evidence="3 4">DSM 18850</strain>
    </source>
</reference>
<dbReference type="GO" id="GO:0008233">
    <property type="term" value="F:peptidase activity"/>
    <property type="evidence" value="ECO:0007669"/>
    <property type="project" value="UniProtKB-KW"/>
</dbReference>
<dbReference type="OrthoDB" id="9792284at2"/>
<evidence type="ECO:0000256" key="1">
    <source>
        <dbReference type="ARBA" id="ARBA00008542"/>
    </source>
</evidence>
<keyword evidence="3" id="KW-0645">Protease</keyword>
<protein>
    <submittedName>
        <fullName evidence="3">Protease I</fullName>
    </submittedName>
</protein>
<dbReference type="InterPro" id="IPR029062">
    <property type="entry name" value="Class_I_gatase-like"/>
</dbReference>
<dbReference type="Gene3D" id="3.40.50.880">
    <property type="match status" value="1"/>
</dbReference>
<evidence type="ECO:0000313" key="3">
    <source>
        <dbReference type="EMBL" id="TYP92444.1"/>
    </source>
</evidence>
<feature type="domain" description="DJ-1/PfpI" evidence="2">
    <location>
        <begin position="4"/>
        <end position="167"/>
    </location>
</feature>
<dbReference type="GO" id="GO:0006508">
    <property type="term" value="P:proteolysis"/>
    <property type="evidence" value="ECO:0007669"/>
    <property type="project" value="UniProtKB-KW"/>
</dbReference>
<dbReference type="EMBL" id="VNHX01000016">
    <property type="protein sequence ID" value="TYP92444.1"/>
    <property type="molecule type" value="Genomic_DNA"/>
</dbReference>
<dbReference type="RefSeq" id="WP_148909274.1">
    <property type="nucleotide sequence ID" value="NZ_VNHX01000016.1"/>
</dbReference>
<evidence type="ECO:0000313" key="4">
    <source>
        <dbReference type="Proteomes" id="UP000325105"/>
    </source>
</evidence>
<proteinExistence type="inferred from homology"/>
<dbReference type="SUPFAM" id="SSF52317">
    <property type="entry name" value="Class I glutamine amidotransferase-like"/>
    <property type="match status" value="1"/>
</dbReference>
<dbReference type="Pfam" id="PF01965">
    <property type="entry name" value="DJ-1_PfpI"/>
    <property type="match status" value="1"/>
</dbReference>
<accession>A0A5S5DA90</accession>
<dbReference type="PANTHER" id="PTHR42733">
    <property type="entry name" value="DJ-1 PROTEIN"/>
    <property type="match status" value="1"/>
</dbReference>
<dbReference type="InterPro" id="IPR002818">
    <property type="entry name" value="DJ-1/PfpI"/>
</dbReference>
<dbReference type="InterPro" id="IPR006286">
    <property type="entry name" value="C56_PfpI-like"/>
</dbReference>
<comment type="similarity">
    <text evidence="1">Belongs to the peptidase C56 family.</text>
</comment>
<gene>
    <name evidence="3" type="ORF">BC792_11646</name>
</gene>
<dbReference type="PROSITE" id="PS51276">
    <property type="entry name" value="PEPTIDASE_C56_PFPI"/>
    <property type="match status" value="1"/>
</dbReference>
<dbReference type="PANTHER" id="PTHR42733:SF12">
    <property type="entry name" value="PROTEINASE"/>
    <property type="match status" value="1"/>
</dbReference>
<evidence type="ECO:0000259" key="2">
    <source>
        <dbReference type="Pfam" id="PF01965"/>
    </source>
</evidence>
<dbReference type="Proteomes" id="UP000325105">
    <property type="component" value="Unassembled WGS sequence"/>
</dbReference>
<comment type="caution">
    <text evidence="3">The sequence shown here is derived from an EMBL/GenBank/DDBJ whole genome shotgun (WGS) entry which is preliminary data.</text>
</comment>
<keyword evidence="4" id="KW-1185">Reference proteome</keyword>
<keyword evidence="3" id="KW-0378">Hydrolase</keyword>
<organism evidence="3 4">
    <name type="scientific">Sphingobacterium allocomposti</name>
    <dbReference type="NCBI Taxonomy" id="415956"/>
    <lineage>
        <taxon>Bacteria</taxon>
        <taxon>Pseudomonadati</taxon>
        <taxon>Bacteroidota</taxon>
        <taxon>Sphingobacteriia</taxon>
        <taxon>Sphingobacteriales</taxon>
        <taxon>Sphingobacteriaceae</taxon>
        <taxon>Sphingobacterium</taxon>
    </lineage>
</organism>
<name>A0A5S5DA90_9SPHI</name>
<dbReference type="AlphaFoldDB" id="A0A5S5DA90"/>
<sequence>MFQIAILLSDGFDEWAVKYSKPLFKKKGYTYQLISPKEGEFVRSWNYKDWGPSYAIDQHINETEVATYDALIMPGGALSVDNIRTDRSVLSFVQKFIDQDRVIGTLCHGVWPLLELGFVRSKRLTTVPTIRTDIVNAGGIWEDKPAVVDGNLVSSRTSEDLPAFHDALQRVLESRLQDAT</sequence>